<evidence type="ECO:0000256" key="1">
    <source>
        <dbReference type="SAM" id="Phobius"/>
    </source>
</evidence>
<dbReference type="KEGG" id="enn:FRE64_04555"/>
<keyword evidence="1" id="KW-1133">Transmembrane helix</keyword>
<name>A0A5B8NJX3_9CHRO</name>
<proteinExistence type="predicted"/>
<gene>
    <name evidence="2" type="ORF">FRE64_04555</name>
</gene>
<keyword evidence="1" id="KW-0812">Transmembrane</keyword>
<dbReference type="Proteomes" id="UP000318453">
    <property type="component" value="Chromosome"/>
</dbReference>
<protein>
    <submittedName>
        <fullName evidence="2">Uncharacterized protein</fullName>
    </submittedName>
</protein>
<feature type="transmembrane region" description="Helical" evidence="1">
    <location>
        <begin position="40"/>
        <end position="62"/>
    </location>
</feature>
<feature type="transmembrane region" description="Helical" evidence="1">
    <location>
        <begin position="12"/>
        <end position="28"/>
    </location>
</feature>
<sequence length="118" mass="13338">MKPHPSATKLTLYLIPIFGVIPALWQIYHSEQGTFEERQVSRFAIVLALSWLITYSLLGVGGEVSPSLIWSVRFLYLDALITSGYFITCLVLMIQTWRGNVPNLPAMKALANKLFRSH</sequence>
<feature type="transmembrane region" description="Helical" evidence="1">
    <location>
        <begin position="74"/>
        <end position="97"/>
    </location>
</feature>
<dbReference type="AlphaFoldDB" id="A0A5B8NJX3"/>
<evidence type="ECO:0000313" key="2">
    <source>
        <dbReference type="EMBL" id="QDZ39266.1"/>
    </source>
</evidence>
<keyword evidence="1" id="KW-0472">Membrane</keyword>
<dbReference type="RefSeq" id="WP_146294870.1">
    <property type="nucleotide sequence ID" value="NZ_CP042326.1"/>
</dbReference>
<organism evidence="2 3">
    <name type="scientific">Euhalothece natronophila Z-M001</name>
    <dbReference type="NCBI Taxonomy" id="522448"/>
    <lineage>
        <taxon>Bacteria</taxon>
        <taxon>Bacillati</taxon>
        <taxon>Cyanobacteriota</taxon>
        <taxon>Cyanophyceae</taxon>
        <taxon>Oscillatoriophycideae</taxon>
        <taxon>Chroococcales</taxon>
        <taxon>Halothecacae</taxon>
        <taxon>Halothece cluster</taxon>
        <taxon>Euhalothece</taxon>
    </lineage>
</organism>
<reference evidence="2" key="1">
    <citation type="submission" date="2019-08" db="EMBL/GenBank/DDBJ databases">
        <title>Carotenoids and Carotenoid Binding Proteins in the Halophilic Cyanobacterium Euhalothece sp. ZM00.</title>
        <authorList>
            <person name="Cho S.M."/>
            <person name="Song J.Y."/>
            <person name="Park Y.-I."/>
        </authorList>
    </citation>
    <scope>NUCLEOTIDE SEQUENCE [LARGE SCALE GENOMIC DNA]</scope>
    <source>
        <strain evidence="2">Z-M001</strain>
    </source>
</reference>
<dbReference type="OrthoDB" id="425192at2"/>
<evidence type="ECO:0000313" key="3">
    <source>
        <dbReference type="Proteomes" id="UP000318453"/>
    </source>
</evidence>
<accession>A0A5B8NJX3</accession>
<keyword evidence="3" id="KW-1185">Reference proteome</keyword>
<dbReference type="EMBL" id="CP042326">
    <property type="protein sequence ID" value="QDZ39266.1"/>
    <property type="molecule type" value="Genomic_DNA"/>
</dbReference>